<dbReference type="AlphaFoldDB" id="A0AAE1X0C5"/>
<dbReference type="PANTHER" id="PTHR33064:SF37">
    <property type="entry name" value="RIBONUCLEASE H"/>
    <property type="match status" value="1"/>
</dbReference>
<evidence type="ECO:0000313" key="3">
    <source>
        <dbReference type="Proteomes" id="UP001289374"/>
    </source>
</evidence>
<dbReference type="PANTHER" id="PTHR33064">
    <property type="entry name" value="POL PROTEIN"/>
    <property type="match status" value="1"/>
</dbReference>
<dbReference type="Gene3D" id="3.10.20.370">
    <property type="match status" value="1"/>
</dbReference>
<gene>
    <name evidence="2" type="ORF">Sango_1016800</name>
</gene>
<dbReference type="InterPro" id="IPR051320">
    <property type="entry name" value="Viral_Replic_Matur_Polypro"/>
</dbReference>
<sequence>MDAFTSLKTVMSFAPVLAVPDFSKPFVLEIDASDKGISTVLMQEHKPIAFLRRENKTVDALSRMNHGECVAITMIIPNWVTEVQKSYENDPELQSILQAKAVQFAAFPEYSLQVGIL</sequence>
<keyword evidence="3" id="KW-1185">Reference proteome</keyword>
<evidence type="ECO:0000259" key="1">
    <source>
        <dbReference type="Pfam" id="PF17919"/>
    </source>
</evidence>
<feature type="domain" description="Reverse transcriptase/retrotransposon-derived protein RNase H-like" evidence="1">
    <location>
        <begin position="2"/>
        <end position="80"/>
    </location>
</feature>
<name>A0AAE1X0C5_9LAMI</name>
<protein>
    <recommendedName>
        <fullName evidence="1">Reverse transcriptase/retrotransposon-derived protein RNase H-like domain-containing protein</fullName>
    </recommendedName>
</protein>
<dbReference type="InterPro" id="IPR041577">
    <property type="entry name" value="RT_RNaseH_2"/>
</dbReference>
<dbReference type="SUPFAM" id="SSF56672">
    <property type="entry name" value="DNA/RNA polymerases"/>
    <property type="match status" value="1"/>
</dbReference>
<reference evidence="2" key="2">
    <citation type="journal article" date="2024" name="Plant">
        <title>Genomic evolution and insights into agronomic trait innovations of Sesamum species.</title>
        <authorList>
            <person name="Miao H."/>
            <person name="Wang L."/>
            <person name="Qu L."/>
            <person name="Liu H."/>
            <person name="Sun Y."/>
            <person name="Le M."/>
            <person name="Wang Q."/>
            <person name="Wei S."/>
            <person name="Zheng Y."/>
            <person name="Lin W."/>
            <person name="Duan Y."/>
            <person name="Cao H."/>
            <person name="Xiong S."/>
            <person name="Wang X."/>
            <person name="Wei L."/>
            <person name="Li C."/>
            <person name="Ma Q."/>
            <person name="Ju M."/>
            <person name="Zhao R."/>
            <person name="Li G."/>
            <person name="Mu C."/>
            <person name="Tian Q."/>
            <person name="Mei H."/>
            <person name="Zhang T."/>
            <person name="Gao T."/>
            <person name="Zhang H."/>
        </authorList>
    </citation>
    <scope>NUCLEOTIDE SEQUENCE</scope>
    <source>
        <strain evidence="2">K16</strain>
    </source>
</reference>
<organism evidence="2 3">
    <name type="scientific">Sesamum angolense</name>
    <dbReference type="NCBI Taxonomy" id="2727404"/>
    <lineage>
        <taxon>Eukaryota</taxon>
        <taxon>Viridiplantae</taxon>
        <taxon>Streptophyta</taxon>
        <taxon>Embryophyta</taxon>
        <taxon>Tracheophyta</taxon>
        <taxon>Spermatophyta</taxon>
        <taxon>Magnoliopsida</taxon>
        <taxon>eudicotyledons</taxon>
        <taxon>Gunneridae</taxon>
        <taxon>Pentapetalae</taxon>
        <taxon>asterids</taxon>
        <taxon>lamiids</taxon>
        <taxon>Lamiales</taxon>
        <taxon>Pedaliaceae</taxon>
        <taxon>Sesamum</taxon>
    </lineage>
</organism>
<evidence type="ECO:0000313" key="2">
    <source>
        <dbReference type="EMBL" id="KAK4402761.1"/>
    </source>
</evidence>
<dbReference type="EMBL" id="JACGWL010000005">
    <property type="protein sequence ID" value="KAK4402761.1"/>
    <property type="molecule type" value="Genomic_DNA"/>
</dbReference>
<reference evidence="2" key="1">
    <citation type="submission" date="2020-06" db="EMBL/GenBank/DDBJ databases">
        <authorList>
            <person name="Li T."/>
            <person name="Hu X."/>
            <person name="Zhang T."/>
            <person name="Song X."/>
            <person name="Zhang H."/>
            <person name="Dai N."/>
            <person name="Sheng W."/>
            <person name="Hou X."/>
            <person name="Wei L."/>
        </authorList>
    </citation>
    <scope>NUCLEOTIDE SEQUENCE</scope>
    <source>
        <strain evidence="2">K16</strain>
        <tissue evidence="2">Leaf</tissue>
    </source>
</reference>
<dbReference type="Pfam" id="PF17919">
    <property type="entry name" value="RT_RNaseH_2"/>
    <property type="match status" value="1"/>
</dbReference>
<comment type="caution">
    <text evidence="2">The sequence shown here is derived from an EMBL/GenBank/DDBJ whole genome shotgun (WGS) entry which is preliminary data.</text>
</comment>
<dbReference type="InterPro" id="IPR043502">
    <property type="entry name" value="DNA/RNA_pol_sf"/>
</dbReference>
<proteinExistence type="predicted"/>
<accession>A0AAE1X0C5</accession>
<dbReference type="Proteomes" id="UP001289374">
    <property type="component" value="Unassembled WGS sequence"/>
</dbReference>